<keyword evidence="2" id="KW-0963">Cytoplasm</keyword>
<accession>A0ABP4Q1E3</accession>
<comment type="similarity">
    <text evidence="2">Belongs to the AB hydrolase superfamily. MetX family.</text>
</comment>
<evidence type="ECO:0000256" key="1">
    <source>
        <dbReference type="ARBA" id="ARBA00022679"/>
    </source>
</evidence>
<comment type="pathway">
    <text evidence="2">Amino-acid biosynthesis; L-methionine biosynthesis via de novo pathway; O-acetyl-L-homoserine from L-homoserine: step 1/1.</text>
</comment>
<dbReference type="EMBL" id="BAAAPH010000022">
    <property type="protein sequence ID" value="GAA1594508.1"/>
    <property type="molecule type" value="Genomic_DNA"/>
</dbReference>
<dbReference type="PANTHER" id="PTHR32268:SF11">
    <property type="entry name" value="HOMOSERINE O-ACETYLTRANSFERASE"/>
    <property type="match status" value="1"/>
</dbReference>
<keyword evidence="6" id="KW-1185">Reference proteome</keyword>
<evidence type="ECO:0000256" key="2">
    <source>
        <dbReference type="HAMAP-Rule" id="MF_00296"/>
    </source>
</evidence>
<feature type="active site" description="Nucleophile" evidence="2">
    <location>
        <position position="177"/>
    </location>
</feature>
<keyword evidence="2" id="KW-0012">Acyltransferase</keyword>
<feature type="active site" evidence="2">
    <location>
        <position position="376"/>
    </location>
</feature>
<dbReference type="Gene3D" id="3.40.50.1820">
    <property type="entry name" value="alpha/beta hydrolase"/>
    <property type="match status" value="1"/>
</dbReference>
<keyword evidence="2" id="KW-0486">Methionine biosynthesis</keyword>
<comment type="caution">
    <text evidence="5">The sequence shown here is derived from an EMBL/GenBank/DDBJ whole genome shotgun (WGS) entry which is preliminary data.</text>
</comment>
<dbReference type="PANTHER" id="PTHR32268">
    <property type="entry name" value="HOMOSERINE O-ACETYLTRANSFERASE"/>
    <property type="match status" value="1"/>
</dbReference>
<dbReference type="PIRSF" id="PIRSF000443">
    <property type="entry name" value="Homoser_Ac_trans"/>
    <property type="match status" value="1"/>
</dbReference>
<evidence type="ECO:0000313" key="6">
    <source>
        <dbReference type="Proteomes" id="UP001501705"/>
    </source>
</evidence>
<comment type="subcellular location">
    <subcellularLocation>
        <location evidence="2">Cytoplasm</location>
    </subcellularLocation>
</comment>
<comment type="catalytic activity">
    <reaction evidence="2">
        <text>L-homoserine + acetyl-CoA = O-acetyl-L-homoserine + CoA</text>
        <dbReference type="Rhea" id="RHEA:13701"/>
        <dbReference type="ChEBI" id="CHEBI:57287"/>
        <dbReference type="ChEBI" id="CHEBI:57288"/>
        <dbReference type="ChEBI" id="CHEBI:57476"/>
        <dbReference type="ChEBI" id="CHEBI:57716"/>
        <dbReference type="EC" id="2.3.1.31"/>
    </reaction>
</comment>
<comment type="caution">
    <text evidence="2">Lacks conserved residue(s) required for the propagation of feature annotation.</text>
</comment>
<dbReference type="NCBIfam" id="NF001209">
    <property type="entry name" value="PRK00175.1"/>
    <property type="match status" value="1"/>
</dbReference>
<organism evidence="5 6">
    <name type="scientific">Kribbella hippodromi</name>
    <dbReference type="NCBI Taxonomy" id="434347"/>
    <lineage>
        <taxon>Bacteria</taxon>
        <taxon>Bacillati</taxon>
        <taxon>Actinomycetota</taxon>
        <taxon>Actinomycetes</taxon>
        <taxon>Propionibacteriales</taxon>
        <taxon>Kribbellaceae</taxon>
        <taxon>Kribbella</taxon>
    </lineage>
</organism>
<feature type="binding site" evidence="2">
    <location>
        <position position="247"/>
    </location>
    <ligand>
        <name>substrate</name>
    </ligand>
</feature>
<reference evidence="6" key="1">
    <citation type="journal article" date="2019" name="Int. J. Syst. Evol. Microbiol.">
        <title>The Global Catalogue of Microorganisms (GCM) 10K type strain sequencing project: providing services to taxonomists for standard genome sequencing and annotation.</title>
        <authorList>
            <consortium name="The Broad Institute Genomics Platform"/>
            <consortium name="The Broad Institute Genome Sequencing Center for Infectious Disease"/>
            <person name="Wu L."/>
            <person name="Ma J."/>
        </authorList>
    </citation>
    <scope>NUCLEOTIDE SEQUENCE [LARGE SCALE GENOMIC DNA]</scope>
    <source>
        <strain evidence="6">JCM 15572</strain>
    </source>
</reference>
<gene>
    <name evidence="2" type="primary">metXA</name>
    <name evidence="5" type="ORF">GCM10009804_58950</name>
</gene>
<dbReference type="Pfam" id="PF00561">
    <property type="entry name" value="Abhydrolase_1"/>
    <property type="match status" value="1"/>
</dbReference>
<dbReference type="HAMAP" id="MF_00296">
    <property type="entry name" value="MetX_acyltransf"/>
    <property type="match status" value="1"/>
</dbReference>
<dbReference type="Gene3D" id="1.10.1740.110">
    <property type="match status" value="1"/>
</dbReference>
<dbReference type="Proteomes" id="UP001501705">
    <property type="component" value="Unassembled WGS sequence"/>
</dbReference>
<feature type="binding site" evidence="2">
    <location>
        <position position="377"/>
    </location>
    <ligand>
        <name>substrate</name>
    </ligand>
</feature>
<sequence length="398" mass="43015">MVEPAPALAAGSVGPVETQSLELPAPVPLDCGRDLYPVTIAYETYGELSPARDNVILVCHALSGDAHAAGTSKAPAESARDGFGATDRDGASGRGLGWWDGMIGPGKAFDTDRFFVVSTNLLGGCRGTTGPSSIDPATGAPYGPDFPVITVADMVRTERAFLDALGIERLAAVAGGSLGGMQALEWAVRYPDQVDAVVAIASTHALHPQGLAWNAIAREAIRRDPAWQGGRYYGTGRGPDAGLGIARMVGHITYLSAPALDQKFARRLQYADDIQYTIDEPEFEVENYLRHQANSFVKRFDANTYLYTSRALTYFDLARQHGSLERALAGVAARTLLIAFSSDWLYPPRASREIEQALRSLGKDVELEVIDAPYGHDCFLLEEARQTPIIRRFLERTS</sequence>
<comment type="subunit">
    <text evidence="2">Homodimer.</text>
</comment>
<evidence type="ECO:0000313" key="5">
    <source>
        <dbReference type="EMBL" id="GAA1594508.1"/>
    </source>
</evidence>
<dbReference type="SUPFAM" id="SSF53474">
    <property type="entry name" value="alpha/beta-Hydrolases"/>
    <property type="match status" value="1"/>
</dbReference>
<feature type="domain" description="AB hydrolase-1" evidence="4">
    <location>
        <begin position="90"/>
        <end position="381"/>
    </location>
</feature>
<dbReference type="InterPro" id="IPR000073">
    <property type="entry name" value="AB_hydrolase_1"/>
</dbReference>
<proteinExistence type="inferred from homology"/>
<feature type="active site" evidence="2">
    <location>
        <position position="343"/>
    </location>
</feature>
<dbReference type="EC" id="2.3.1.31" evidence="2"/>
<evidence type="ECO:0000256" key="3">
    <source>
        <dbReference type="SAM" id="MobiDB-lite"/>
    </source>
</evidence>
<evidence type="ECO:0000259" key="4">
    <source>
        <dbReference type="Pfam" id="PF00561"/>
    </source>
</evidence>
<dbReference type="NCBIfam" id="TIGR01392">
    <property type="entry name" value="homoserO_Ac_trn"/>
    <property type="match status" value="1"/>
</dbReference>
<protein>
    <recommendedName>
        <fullName evidence="2">Homoserine O-acetyltransferase</fullName>
        <shortName evidence="2">HAT</shortName>
        <ecNumber evidence="2">2.3.1.31</ecNumber>
    </recommendedName>
    <alternativeName>
        <fullName evidence="2">Homoserine transacetylase</fullName>
        <shortName evidence="2">HTA</shortName>
    </alternativeName>
</protein>
<keyword evidence="1 2" id="KW-0808">Transferase</keyword>
<dbReference type="InterPro" id="IPR008220">
    <property type="entry name" value="HAT_MetX-like"/>
</dbReference>
<name>A0ABP4Q1E3_9ACTN</name>
<comment type="function">
    <text evidence="2">Transfers an acetyl group from acetyl-CoA to L-homoserine, forming acetyl-L-homoserine.</text>
</comment>
<dbReference type="RefSeq" id="WP_344238580.1">
    <property type="nucleotide sequence ID" value="NZ_BAAAPH010000022.1"/>
</dbReference>
<keyword evidence="2" id="KW-0028">Amino-acid biosynthesis</keyword>
<feature type="region of interest" description="Disordered" evidence="3">
    <location>
        <begin position="68"/>
        <end position="88"/>
    </location>
</feature>
<dbReference type="InterPro" id="IPR029058">
    <property type="entry name" value="AB_hydrolase_fold"/>
</dbReference>